<dbReference type="SUPFAM" id="SSF55821">
    <property type="entry name" value="YrdC/RibB"/>
    <property type="match status" value="1"/>
</dbReference>
<dbReference type="Gene3D" id="3.30.420.40">
    <property type="match status" value="1"/>
</dbReference>
<dbReference type="PIRSF" id="PIRSF006256">
    <property type="entry name" value="CMPcnvr_hdrg_mat"/>
    <property type="match status" value="1"/>
</dbReference>
<feature type="domain" description="Acylphosphatase-like" evidence="10">
    <location>
        <begin position="2"/>
        <end position="87"/>
    </location>
</feature>
<dbReference type="InterPro" id="IPR006070">
    <property type="entry name" value="Sua5-like_dom"/>
</dbReference>
<evidence type="ECO:0000259" key="11">
    <source>
        <dbReference type="PROSITE" id="PS51163"/>
    </source>
</evidence>
<dbReference type="Pfam" id="PF17788">
    <property type="entry name" value="HypF_C"/>
    <property type="match status" value="1"/>
</dbReference>
<evidence type="ECO:0000256" key="3">
    <source>
        <dbReference type="ARBA" id="ARBA00022598"/>
    </source>
</evidence>
<comment type="pathway">
    <text evidence="1">Protein modification; [NiFe] hydrogenase maturation.</text>
</comment>
<dbReference type="EC" id="6.2.-.-" evidence="8"/>
<dbReference type="Gene3D" id="3.90.870.50">
    <property type="match status" value="1"/>
</dbReference>
<dbReference type="PANTHER" id="PTHR42959:SF1">
    <property type="entry name" value="CARBAMOYLTRANSFERASE HYPF"/>
    <property type="match status" value="1"/>
</dbReference>
<dbReference type="GO" id="GO:0003725">
    <property type="term" value="F:double-stranded RNA binding"/>
    <property type="evidence" value="ECO:0007669"/>
    <property type="project" value="InterPro"/>
</dbReference>
<dbReference type="InterPro" id="IPR001792">
    <property type="entry name" value="Acylphosphatase-like_dom"/>
</dbReference>
<dbReference type="InterPro" id="IPR041440">
    <property type="entry name" value="HypF_C"/>
</dbReference>
<feature type="domain" description="YrdC-like" evidence="11">
    <location>
        <begin position="197"/>
        <end position="381"/>
    </location>
</feature>
<dbReference type="NCBIfam" id="TIGR00143">
    <property type="entry name" value="hypF"/>
    <property type="match status" value="1"/>
</dbReference>
<dbReference type="GO" id="GO:0003998">
    <property type="term" value="F:acylphosphatase activity"/>
    <property type="evidence" value="ECO:0007669"/>
    <property type="project" value="UniProtKB-EC"/>
</dbReference>
<accession>A0A3R9R290</accession>
<dbReference type="Gene3D" id="3.30.420.360">
    <property type="match status" value="1"/>
</dbReference>
<dbReference type="PROSITE" id="PS00150">
    <property type="entry name" value="ACYLPHOSPHATASE_1"/>
    <property type="match status" value="1"/>
</dbReference>
<dbReference type="UniPathway" id="UPA00335"/>
<dbReference type="InterPro" id="IPR004421">
    <property type="entry name" value="Carbamoyltransferase_HypF"/>
</dbReference>
<keyword evidence="3" id="KW-0436">Ligase</keyword>
<dbReference type="SUPFAM" id="SSF53067">
    <property type="entry name" value="Actin-like ATPase domain"/>
    <property type="match status" value="1"/>
</dbReference>
<dbReference type="Pfam" id="PF00708">
    <property type="entry name" value="Acylphosphatase"/>
    <property type="match status" value="1"/>
</dbReference>
<keyword evidence="4" id="KW-0479">Metal-binding</keyword>
<name>A0A3R9R290_9CREN</name>
<evidence type="ECO:0000256" key="6">
    <source>
        <dbReference type="ARBA" id="ARBA00022833"/>
    </source>
</evidence>
<dbReference type="PROSITE" id="PS51163">
    <property type="entry name" value="YRDC"/>
    <property type="match status" value="1"/>
</dbReference>
<keyword evidence="5" id="KW-0863">Zinc-finger</keyword>
<dbReference type="InterPro" id="IPR017968">
    <property type="entry name" value="Acylphosphatase_CS"/>
</dbReference>
<dbReference type="InterPro" id="IPR043129">
    <property type="entry name" value="ATPase_NBD"/>
</dbReference>
<dbReference type="OrthoDB" id="371970at2157"/>
<feature type="active site" evidence="9">
    <location>
        <position position="35"/>
    </location>
</feature>
<keyword evidence="6" id="KW-0862">Zinc</keyword>
<evidence type="ECO:0000256" key="2">
    <source>
        <dbReference type="ARBA" id="ARBA00008097"/>
    </source>
</evidence>
<proteinExistence type="inferred from homology"/>
<dbReference type="InterPro" id="IPR051060">
    <property type="entry name" value="Carbamoyltrans_HypF-like"/>
</dbReference>
<evidence type="ECO:0000256" key="8">
    <source>
        <dbReference type="PIRNR" id="PIRNR006256"/>
    </source>
</evidence>
<dbReference type="GO" id="GO:0016743">
    <property type="term" value="F:carboxyl- or carbamoyltransferase activity"/>
    <property type="evidence" value="ECO:0007669"/>
    <property type="project" value="UniProtKB-UniRule"/>
</dbReference>
<evidence type="ECO:0000256" key="4">
    <source>
        <dbReference type="ARBA" id="ARBA00022723"/>
    </source>
</evidence>
<evidence type="ECO:0000256" key="7">
    <source>
        <dbReference type="ARBA" id="ARBA00048220"/>
    </source>
</evidence>
<dbReference type="InterPro" id="IPR017945">
    <property type="entry name" value="DHBP_synth_RibB-like_a/b_dom"/>
</dbReference>
<dbReference type="Pfam" id="PF01300">
    <property type="entry name" value="Sua5_yciO_yrdC"/>
    <property type="match status" value="1"/>
</dbReference>
<comment type="similarity">
    <text evidence="2 8">Belongs to the carbamoyltransferase HypF family.</text>
</comment>
<evidence type="ECO:0000256" key="5">
    <source>
        <dbReference type="ARBA" id="ARBA00022771"/>
    </source>
</evidence>
<evidence type="ECO:0000313" key="12">
    <source>
        <dbReference type="EMBL" id="RSN73235.1"/>
    </source>
</evidence>
<dbReference type="AlphaFoldDB" id="A0A3R9R290"/>
<comment type="catalytic activity">
    <reaction evidence="7">
        <text>C-terminal L-cysteinyl-[HypE protein] + carbamoyl phosphate + ATP + H2O = C-terminal S-carboxamide-L-cysteinyl-[HypE protein] + AMP + phosphate + diphosphate + H(+)</text>
        <dbReference type="Rhea" id="RHEA:55636"/>
        <dbReference type="Rhea" id="RHEA-COMP:14247"/>
        <dbReference type="Rhea" id="RHEA-COMP:14392"/>
        <dbReference type="ChEBI" id="CHEBI:15377"/>
        <dbReference type="ChEBI" id="CHEBI:15378"/>
        <dbReference type="ChEBI" id="CHEBI:30616"/>
        <dbReference type="ChEBI" id="CHEBI:33019"/>
        <dbReference type="ChEBI" id="CHEBI:43474"/>
        <dbReference type="ChEBI" id="CHEBI:58228"/>
        <dbReference type="ChEBI" id="CHEBI:76913"/>
        <dbReference type="ChEBI" id="CHEBI:139126"/>
        <dbReference type="ChEBI" id="CHEBI:456215"/>
    </reaction>
</comment>
<gene>
    <name evidence="12" type="primary">hypF</name>
    <name evidence="12" type="ORF">D6D85_10950</name>
</gene>
<keyword evidence="9" id="KW-0378">Hydrolase</keyword>
<keyword evidence="12" id="KW-0808">Transferase</keyword>
<sequence length="744" mass="83428">MPKTIRITGIVQGVGFRPFIHRLATELKLNGYVRNLGGSEVEIYVEEDDIDLFLELIMRRKPPPARIDEITVLSSRSIGIKGFHIMESGREMKKPSMIPPDFGICEDCLREALNKGDRRYEYAFNSCAWCGPRYSMMFTVPYDRDNTSMRDFPLCDNCLSEYNDPGNLRRFHAEGISCPQCGPVLWLEDERGRVITERPIETAAELIDSGKVVAVKGIGGYHIAALATDDEVVSELRKRKNRPQKPFALMALDLNVASSIVEIEGVEKLLTGPERPIILLKKKRSRVSDLVAPGLNYLGVMLPYSALHYLLLEKTKDKFLIMTSGNLRDLPMCRDEESARRELRGIVDYFLHHNRRIVNRVDDSVLRITNGRITMIRRGRGYAPMWFELPSKLDRPVVALGAELQNAGAIAFDDKVIMTQFIGDTDVYENLLELDRAIKFLAGAYKVELSDALCVVDMHPEYKSRILSEGFRDVLEVQHHHAHLLSVAGERKLKKDRIVGIAVDGIGYGADGTYWGGEVLLIEGGDLRRIGGLKHQPMPGGDLATLYPVRMLIGIMSTFMTDDEICSFLKEKNLYKHLPNEMKEAELALRQARGSIRTSSLGRFLDSVSALLGICYKRTYEGEPAMKLESFAENGRLLDEIEIKGSDVLDTSYLMKSIIESDARKEDLAYTVIYQLGRGLARIALKEENEVVFLSGGAAVNSILVRGIEDELKREKVNLLLNERVPAGDGGIALGQIMAVLMRG</sequence>
<protein>
    <recommendedName>
        <fullName evidence="8">Carbamoyltransferase</fullName>
        <ecNumber evidence="8">6.2.-.-</ecNumber>
    </recommendedName>
</protein>
<dbReference type="Pfam" id="PF22521">
    <property type="entry name" value="HypF_C_2"/>
    <property type="match status" value="1"/>
</dbReference>
<dbReference type="Proteomes" id="UP000277582">
    <property type="component" value="Unassembled WGS sequence"/>
</dbReference>
<keyword evidence="13" id="KW-1185">Reference proteome</keyword>
<comment type="caution">
    <text evidence="12">The sequence shown here is derived from an EMBL/GenBank/DDBJ whole genome shotgun (WGS) entry which is preliminary data.</text>
</comment>
<evidence type="ECO:0000256" key="1">
    <source>
        <dbReference type="ARBA" id="ARBA00004711"/>
    </source>
</evidence>
<dbReference type="EMBL" id="RCOS01000125">
    <property type="protein sequence ID" value="RSN73235.1"/>
    <property type="molecule type" value="Genomic_DNA"/>
</dbReference>
<dbReference type="Pfam" id="PF07503">
    <property type="entry name" value="zf-HYPF"/>
    <property type="match status" value="2"/>
</dbReference>
<dbReference type="PROSITE" id="PS51160">
    <property type="entry name" value="ACYLPHOSPHATASE_3"/>
    <property type="match status" value="1"/>
</dbReference>
<comment type="catalytic activity">
    <reaction evidence="9">
        <text>an acyl phosphate + H2O = a carboxylate + phosphate + H(+)</text>
        <dbReference type="Rhea" id="RHEA:14965"/>
        <dbReference type="ChEBI" id="CHEBI:15377"/>
        <dbReference type="ChEBI" id="CHEBI:15378"/>
        <dbReference type="ChEBI" id="CHEBI:29067"/>
        <dbReference type="ChEBI" id="CHEBI:43474"/>
        <dbReference type="ChEBI" id="CHEBI:59918"/>
        <dbReference type="EC" id="3.6.1.7"/>
    </reaction>
</comment>
<evidence type="ECO:0000256" key="9">
    <source>
        <dbReference type="PROSITE-ProRule" id="PRU00520"/>
    </source>
</evidence>
<dbReference type="GO" id="GO:0016874">
    <property type="term" value="F:ligase activity"/>
    <property type="evidence" value="ECO:0007669"/>
    <property type="project" value="UniProtKB-UniRule"/>
</dbReference>
<dbReference type="InterPro" id="IPR036046">
    <property type="entry name" value="Acylphosphatase-like_dom_sf"/>
</dbReference>
<feature type="active site" evidence="9">
    <location>
        <position position="17"/>
    </location>
</feature>
<dbReference type="GO" id="GO:0051604">
    <property type="term" value="P:protein maturation"/>
    <property type="evidence" value="ECO:0007669"/>
    <property type="project" value="TreeGrafter"/>
</dbReference>
<dbReference type="InterPro" id="IPR055128">
    <property type="entry name" value="HypF_C_2"/>
</dbReference>
<reference evidence="12 13" key="1">
    <citation type="submission" date="2018-10" db="EMBL/GenBank/DDBJ databases">
        <title>Co-occurring genomic capacity for anaerobic methane metabolism and dissimilatory sulfite reduction discovered in the Korarchaeota.</title>
        <authorList>
            <person name="Mckay L.J."/>
            <person name="Dlakic M."/>
            <person name="Fields M.W."/>
            <person name="Delmont T.O."/>
            <person name="Eren A.M."/>
            <person name="Jay Z.J."/>
            <person name="Klingelsmith K.B."/>
            <person name="Rusch D.B."/>
            <person name="Inskeep W.P."/>
        </authorList>
    </citation>
    <scope>NUCLEOTIDE SEQUENCE [LARGE SCALE GENOMIC DNA]</scope>
    <source>
        <strain evidence="12 13">MDKW</strain>
    </source>
</reference>
<organism evidence="12 13">
    <name type="scientific">Candidatus Methanodesulfokora washburnensis</name>
    <dbReference type="NCBI Taxonomy" id="2478471"/>
    <lineage>
        <taxon>Archaea</taxon>
        <taxon>Thermoproteota</taxon>
        <taxon>Candidatus Korarchaeia</taxon>
        <taxon>Candidatus Korarchaeia incertae sedis</taxon>
        <taxon>Candidatus Methanodesulfokora</taxon>
    </lineage>
</organism>
<dbReference type="PANTHER" id="PTHR42959">
    <property type="entry name" value="CARBAMOYLTRANSFERASE"/>
    <property type="match status" value="1"/>
</dbReference>
<dbReference type="GO" id="GO:0008270">
    <property type="term" value="F:zinc ion binding"/>
    <property type="evidence" value="ECO:0007669"/>
    <property type="project" value="UniProtKB-KW"/>
</dbReference>
<evidence type="ECO:0000259" key="10">
    <source>
        <dbReference type="PROSITE" id="PS51160"/>
    </source>
</evidence>
<dbReference type="SUPFAM" id="SSF54975">
    <property type="entry name" value="Acylphosphatase/BLUF domain-like"/>
    <property type="match status" value="1"/>
</dbReference>
<dbReference type="Gene3D" id="3.30.110.120">
    <property type="match status" value="1"/>
</dbReference>
<dbReference type="InterPro" id="IPR011125">
    <property type="entry name" value="Znf_HypF"/>
</dbReference>
<evidence type="ECO:0000313" key="13">
    <source>
        <dbReference type="Proteomes" id="UP000277582"/>
    </source>
</evidence>
<dbReference type="RefSeq" id="WP_125672001.1">
    <property type="nucleotide sequence ID" value="NZ_RCOS01000125.1"/>
</dbReference>